<protein>
    <recommendedName>
        <fullName evidence="2">non-specific serine/threonine protein kinase</fullName>
        <ecNumber evidence="2">2.7.11.1</ecNumber>
    </recommendedName>
</protein>
<dbReference type="GO" id="GO:0005524">
    <property type="term" value="F:ATP binding"/>
    <property type="evidence" value="ECO:0007669"/>
    <property type="project" value="UniProtKB-UniRule"/>
</dbReference>
<feature type="compositionally biased region" description="Low complexity" evidence="11">
    <location>
        <begin position="687"/>
        <end position="698"/>
    </location>
</feature>
<evidence type="ECO:0000256" key="8">
    <source>
        <dbReference type="ARBA" id="ARBA00047899"/>
    </source>
</evidence>
<reference evidence="13 14" key="1">
    <citation type="submission" date="2015-08" db="EMBL/GenBank/DDBJ databases">
        <title>Next Generation Sequencing and Analysis of the Genome of Puccinia sorghi L Schw, the Causal Agent of Maize Common Rust.</title>
        <authorList>
            <person name="Rochi L."/>
            <person name="Burguener G."/>
            <person name="Darino M."/>
            <person name="Turjanski A."/>
            <person name="Kreff E."/>
            <person name="Dieguez M.J."/>
            <person name="Sacco F."/>
        </authorList>
    </citation>
    <scope>NUCLEOTIDE SEQUENCE [LARGE SCALE GENOMIC DNA]</scope>
    <source>
        <strain evidence="13 14">RO10H11247</strain>
    </source>
</reference>
<evidence type="ECO:0000256" key="9">
    <source>
        <dbReference type="ARBA" id="ARBA00048679"/>
    </source>
</evidence>
<feature type="region of interest" description="Disordered" evidence="11">
    <location>
        <begin position="1"/>
        <end position="149"/>
    </location>
</feature>
<name>A0A0L6V8Z4_9BASI</name>
<keyword evidence="4" id="KW-0808">Transferase</keyword>
<evidence type="ECO:0000313" key="13">
    <source>
        <dbReference type="EMBL" id="KNZ56992.1"/>
    </source>
</evidence>
<proteinExistence type="inferred from homology"/>
<gene>
    <name evidence="13" type="ORF">VP01_2269g5</name>
</gene>
<sequence>MQQTNNNPDLRPLTTLSRPSLHTLQPITKTGEQQPLSSSSLSAPDHHSNPSSSVSRASSARSTSSVQAVPFRIPTRLTTTSSNSQQRASPIPPFMIPAASNNSLPPPPLQNLSISMSSNPSGVSSISSITRPPLIRNESGSSSSNPTRKGIKDFIVGDILGEGSYSTVYHVTDKHPPNKEYALKVLDKRHIQKEKKTKYVAIERDTLNLLDHHPGCIRLYSTFQDECSLYYLLEYAPKGEILTSIKALGSFSTDCARFYAAQILSAIGHMHSRGIIHRDIKPEKQAFFVILLSSEMRIKIADFGSAKILCASTTQKTGNEADSGRSHSFVGTAEYVSPELLVQKVTSTRYHFKNKPSYFSVAQADGKFPDSSDLWAFGCVLFQMISGLPPFRSRSEYLTFQKITQLEYAFPAGFPEDARELISRLLVLEPTARIGASPERGGIEEIKTHPFFAPIEWNRLWELTPPTLEPGLVVARPADNLVHELPAPEFSHGQTSPPIPPSCQLSPDIHPVPTSPVDHEEHLTPYPDTQEVDDIGSARSGIANTLSKRKSWLLRAGRRKSKDGLDPLSSGGEMTWAEIYLPNELVIYSSVVNEMASSSSTSGNPGKVLVSLRGKNKKKRQLILTDYPRLICVKEDPKSSKVRVKFEVLFKPLPTISSAGPCGPAEQTDGPGHHKADSAASSCSHQTASSRTSAATTTKANPESLHCPSAESTLPNELLLFKRVEMESPRYFLVETVEFFPFPSKCKNRALIALFLFKSHPDFSALPSTLLRISHRNLPPLINTECSVKKHGFDVKWESIKDNLADFLTKPPDAQQQIHLISTFFASPSSPCGVGGGVVECANSKPSTRGQCSVLSHAIHDQIHTSLNRSHPCSAGDDLRKPVTTFITKPTRESEIRSQVLDDN</sequence>
<comment type="caution">
    <text evidence="13">The sequence shown here is derived from an EMBL/GenBank/DDBJ whole genome shotgun (WGS) entry which is preliminary data.</text>
</comment>
<dbReference type="InterPro" id="IPR039046">
    <property type="entry name" value="PDPK1"/>
</dbReference>
<dbReference type="PROSITE" id="PS50011">
    <property type="entry name" value="PROTEIN_KINASE_DOM"/>
    <property type="match status" value="1"/>
</dbReference>
<dbReference type="InterPro" id="IPR011009">
    <property type="entry name" value="Kinase-like_dom_sf"/>
</dbReference>
<feature type="domain" description="Protein kinase" evidence="12">
    <location>
        <begin position="154"/>
        <end position="452"/>
    </location>
</feature>
<dbReference type="InterPro" id="IPR017441">
    <property type="entry name" value="Protein_kinase_ATP_BS"/>
</dbReference>
<dbReference type="Gene3D" id="1.10.510.10">
    <property type="entry name" value="Transferase(Phosphotransferase) domain 1"/>
    <property type="match status" value="1"/>
</dbReference>
<organism evidence="13 14">
    <name type="scientific">Puccinia sorghi</name>
    <dbReference type="NCBI Taxonomy" id="27349"/>
    <lineage>
        <taxon>Eukaryota</taxon>
        <taxon>Fungi</taxon>
        <taxon>Dikarya</taxon>
        <taxon>Basidiomycota</taxon>
        <taxon>Pucciniomycotina</taxon>
        <taxon>Pucciniomycetes</taxon>
        <taxon>Pucciniales</taxon>
        <taxon>Pucciniaceae</taxon>
        <taxon>Puccinia</taxon>
    </lineage>
</organism>
<evidence type="ECO:0000256" key="10">
    <source>
        <dbReference type="PROSITE-ProRule" id="PRU10141"/>
    </source>
</evidence>
<keyword evidence="6 13" id="KW-0418">Kinase</keyword>
<feature type="compositionally biased region" description="Low complexity" evidence="11">
    <location>
        <begin position="110"/>
        <end position="129"/>
    </location>
</feature>
<dbReference type="PANTHER" id="PTHR24356:SF163">
    <property type="entry name" value="3-PHOSPHOINOSITIDE-DEPENDENT PROTEIN KINASE 1-RELATED"/>
    <property type="match status" value="1"/>
</dbReference>
<evidence type="ECO:0000256" key="4">
    <source>
        <dbReference type="ARBA" id="ARBA00022679"/>
    </source>
</evidence>
<dbReference type="SUPFAM" id="SSF56112">
    <property type="entry name" value="Protein kinase-like (PK-like)"/>
    <property type="match status" value="1"/>
</dbReference>
<evidence type="ECO:0000256" key="5">
    <source>
        <dbReference type="ARBA" id="ARBA00022741"/>
    </source>
</evidence>
<dbReference type="Gene3D" id="3.30.200.20">
    <property type="entry name" value="Phosphorylase Kinase, domain 1"/>
    <property type="match status" value="1"/>
</dbReference>
<dbReference type="PROSITE" id="PS00107">
    <property type="entry name" value="PROTEIN_KINASE_ATP"/>
    <property type="match status" value="1"/>
</dbReference>
<dbReference type="Proteomes" id="UP000037035">
    <property type="component" value="Unassembled WGS sequence"/>
</dbReference>
<dbReference type="GO" id="GO:0035556">
    <property type="term" value="P:intracellular signal transduction"/>
    <property type="evidence" value="ECO:0007669"/>
    <property type="project" value="TreeGrafter"/>
</dbReference>
<evidence type="ECO:0000256" key="7">
    <source>
        <dbReference type="ARBA" id="ARBA00022840"/>
    </source>
</evidence>
<dbReference type="FunFam" id="3.30.200.20:FF:000191">
    <property type="entry name" value="3-phosphoinositide-dependent protein kinase 2-like"/>
    <property type="match status" value="1"/>
</dbReference>
<evidence type="ECO:0000256" key="6">
    <source>
        <dbReference type="ARBA" id="ARBA00022777"/>
    </source>
</evidence>
<dbReference type="EC" id="2.7.11.1" evidence="2"/>
<comment type="similarity">
    <text evidence="1">Belongs to the protein kinase superfamily. AGC Ser/Thr protein kinase family. PDPK1 subfamily.</text>
</comment>
<dbReference type="PANTHER" id="PTHR24356">
    <property type="entry name" value="SERINE/THREONINE-PROTEIN KINASE"/>
    <property type="match status" value="1"/>
</dbReference>
<dbReference type="InterPro" id="IPR011993">
    <property type="entry name" value="PH-like_dom_sf"/>
</dbReference>
<dbReference type="InterPro" id="IPR050236">
    <property type="entry name" value="Ser_Thr_kinase_AGC"/>
</dbReference>
<evidence type="ECO:0000256" key="2">
    <source>
        <dbReference type="ARBA" id="ARBA00012513"/>
    </source>
</evidence>
<accession>A0A0L6V8Z4</accession>
<comment type="catalytic activity">
    <reaction evidence="8">
        <text>L-threonyl-[protein] + ATP = O-phospho-L-threonyl-[protein] + ADP + H(+)</text>
        <dbReference type="Rhea" id="RHEA:46608"/>
        <dbReference type="Rhea" id="RHEA-COMP:11060"/>
        <dbReference type="Rhea" id="RHEA-COMP:11605"/>
        <dbReference type="ChEBI" id="CHEBI:15378"/>
        <dbReference type="ChEBI" id="CHEBI:30013"/>
        <dbReference type="ChEBI" id="CHEBI:30616"/>
        <dbReference type="ChEBI" id="CHEBI:61977"/>
        <dbReference type="ChEBI" id="CHEBI:456216"/>
        <dbReference type="EC" id="2.7.11.1"/>
    </reaction>
</comment>
<keyword evidence="7 10" id="KW-0067">ATP-binding</keyword>
<dbReference type="VEuPathDB" id="FungiDB:VP01_2269g5"/>
<feature type="region of interest" description="Disordered" evidence="11">
    <location>
        <begin position="660"/>
        <end position="709"/>
    </location>
</feature>
<evidence type="ECO:0000256" key="11">
    <source>
        <dbReference type="SAM" id="MobiDB-lite"/>
    </source>
</evidence>
<dbReference type="STRING" id="27349.A0A0L6V8Z4"/>
<dbReference type="OrthoDB" id="347657at2759"/>
<dbReference type="Pfam" id="PF00069">
    <property type="entry name" value="Pkinase"/>
    <property type="match status" value="1"/>
</dbReference>
<dbReference type="GO" id="GO:0004674">
    <property type="term" value="F:protein serine/threonine kinase activity"/>
    <property type="evidence" value="ECO:0007669"/>
    <property type="project" value="UniProtKB-KW"/>
</dbReference>
<dbReference type="InterPro" id="IPR000719">
    <property type="entry name" value="Prot_kinase_dom"/>
</dbReference>
<feature type="compositionally biased region" description="Polar residues" evidence="11">
    <location>
        <begin position="1"/>
        <end position="35"/>
    </location>
</feature>
<feature type="compositionally biased region" description="Low complexity" evidence="11">
    <location>
        <begin position="51"/>
        <end position="66"/>
    </location>
</feature>
<evidence type="ECO:0000256" key="1">
    <source>
        <dbReference type="ARBA" id="ARBA00010006"/>
    </source>
</evidence>
<dbReference type="EMBL" id="LAVV01007135">
    <property type="protein sequence ID" value="KNZ56992.1"/>
    <property type="molecule type" value="Genomic_DNA"/>
</dbReference>
<keyword evidence="3" id="KW-0723">Serine/threonine-protein kinase</keyword>
<feature type="binding site" evidence="10">
    <location>
        <position position="184"/>
    </location>
    <ligand>
        <name>ATP</name>
        <dbReference type="ChEBI" id="CHEBI:30616"/>
    </ligand>
</feature>
<keyword evidence="14" id="KW-1185">Reference proteome</keyword>
<evidence type="ECO:0000313" key="14">
    <source>
        <dbReference type="Proteomes" id="UP000037035"/>
    </source>
</evidence>
<dbReference type="AlphaFoldDB" id="A0A0L6V8Z4"/>
<dbReference type="Gene3D" id="2.30.29.30">
    <property type="entry name" value="Pleckstrin-homology domain (PH domain)/Phosphotyrosine-binding domain (PTB)"/>
    <property type="match status" value="1"/>
</dbReference>
<dbReference type="CDD" id="cd05581">
    <property type="entry name" value="STKc_PDK1"/>
    <property type="match status" value="1"/>
</dbReference>
<comment type="catalytic activity">
    <reaction evidence="9">
        <text>L-seryl-[protein] + ATP = O-phospho-L-seryl-[protein] + ADP + H(+)</text>
        <dbReference type="Rhea" id="RHEA:17989"/>
        <dbReference type="Rhea" id="RHEA-COMP:9863"/>
        <dbReference type="Rhea" id="RHEA-COMP:11604"/>
        <dbReference type="ChEBI" id="CHEBI:15378"/>
        <dbReference type="ChEBI" id="CHEBI:29999"/>
        <dbReference type="ChEBI" id="CHEBI:30616"/>
        <dbReference type="ChEBI" id="CHEBI:83421"/>
        <dbReference type="ChEBI" id="CHEBI:456216"/>
        <dbReference type="EC" id="2.7.11.1"/>
    </reaction>
</comment>
<keyword evidence="5 10" id="KW-0547">Nucleotide-binding</keyword>
<evidence type="ECO:0000259" key="12">
    <source>
        <dbReference type="PROSITE" id="PS50011"/>
    </source>
</evidence>
<feature type="compositionally biased region" description="Polar residues" evidence="11">
    <location>
        <begin position="138"/>
        <end position="147"/>
    </location>
</feature>
<feature type="compositionally biased region" description="Polar residues" evidence="11">
    <location>
        <begin position="76"/>
        <end position="88"/>
    </location>
</feature>
<evidence type="ECO:0000256" key="3">
    <source>
        <dbReference type="ARBA" id="ARBA00022527"/>
    </source>
</evidence>